<sequence>MACELLQEIAYLRVPYCHRFDRQRGFNWSSSSIKEGGTLNFGTTSCMSTSPKMSESVDLPDCVFVSYNFDIPPKLVGKGIVGKDIMKRKLTINETEVYRKLKNTVDKFLSMSGYSEVNLSKLFQTFSIVKSVGDPSNERQ</sequence>
<dbReference type="AlphaFoldDB" id="M7AM96"/>
<dbReference type="EMBL" id="KB587548">
    <property type="protein sequence ID" value="EMP25634.1"/>
    <property type="molecule type" value="Genomic_DNA"/>
</dbReference>
<accession>M7AM96</accession>
<evidence type="ECO:0000313" key="1">
    <source>
        <dbReference type="EMBL" id="EMP25634.1"/>
    </source>
</evidence>
<evidence type="ECO:0000313" key="2">
    <source>
        <dbReference type="Proteomes" id="UP000031443"/>
    </source>
</evidence>
<organism evidence="1 2">
    <name type="scientific">Chelonia mydas</name>
    <name type="common">Green sea-turtle</name>
    <name type="synonym">Chelonia agassizi</name>
    <dbReference type="NCBI Taxonomy" id="8469"/>
    <lineage>
        <taxon>Eukaryota</taxon>
        <taxon>Metazoa</taxon>
        <taxon>Chordata</taxon>
        <taxon>Craniata</taxon>
        <taxon>Vertebrata</taxon>
        <taxon>Euteleostomi</taxon>
        <taxon>Archelosauria</taxon>
        <taxon>Testudinata</taxon>
        <taxon>Testudines</taxon>
        <taxon>Cryptodira</taxon>
        <taxon>Durocryptodira</taxon>
        <taxon>Americhelydia</taxon>
        <taxon>Chelonioidea</taxon>
        <taxon>Cheloniidae</taxon>
        <taxon>Chelonia</taxon>
    </lineage>
</organism>
<keyword evidence="2" id="KW-1185">Reference proteome</keyword>
<name>M7AM96_CHEMY</name>
<gene>
    <name evidence="1" type="ORF">UY3_17222</name>
</gene>
<reference evidence="2" key="1">
    <citation type="journal article" date="2013" name="Nat. Genet.">
        <title>The draft genomes of soft-shell turtle and green sea turtle yield insights into the development and evolution of the turtle-specific body plan.</title>
        <authorList>
            <person name="Wang Z."/>
            <person name="Pascual-Anaya J."/>
            <person name="Zadissa A."/>
            <person name="Li W."/>
            <person name="Niimura Y."/>
            <person name="Huang Z."/>
            <person name="Li C."/>
            <person name="White S."/>
            <person name="Xiong Z."/>
            <person name="Fang D."/>
            <person name="Wang B."/>
            <person name="Ming Y."/>
            <person name="Chen Y."/>
            <person name="Zheng Y."/>
            <person name="Kuraku S."/>
            <person name="Pignatelli M."/>
            <person name="Herrero J."/>
            <person name="Beal K."/>
            <person name="Nozawa M."/>
            <person name="Li Q."/>
            <person name="Wang J."/>
            <person name="Zhang H."/>
            <person name="Yu L."/>
            <person name="Shigenobu S."/>
            <person name="Wang J."/>
            <person name="Liu J."/>
            <person name="Flicek P."/>
            <person name="Searle S."/>
            <person name="Wang J."/>
            <person name="Kuratani S."/>
            <person name="Yin Y."/>
            <person name="Aken B."/>
            <person name="Zhang G."/>
            <person name="Irie N."/>
        </authorList>
    </citation>
    <scope>NUCLEOTIDE SEQUENCE [LARGE SCALE GENOMIC DNA]</scope>
</reference>
<protein>
    <submittedName>
        <fullName evidence="1">DNA polymerase alpha catalytic subunit</fullName>
    </submittedName>
</protein>
<dbReference type="Proteomes" id="UP000031443">
    <property type="component" value="Unassembled WGS sequence"/>
</dbReference>
<proteinExistence type="predicted"/>